<accession>A0A1I8ANP1</accession>
<evidence type="ECO:0000256" key="1">
    <source>
        <dbReference type="SAM" id="MobiDB-lite"/>
    </source>
</evidence>
<protein>
    <submittedName>
        <fullName evidence="3">ATP-binding protein</fullName>
    </submittedName>
</protein>
<dbReference type="Proteomes" id="UP000095287">
    <property type="component" value="Unplaced"/>
</dbReference>
<keyword evidence="2" id="KW-1185">Reference proteome</keyword>
<proteinExistence type="predicted"/>
<evidence type="ECO:0000313" key="2">
    <source>
        <dbReference type="Proteomes" id="UP000095287"/>
    </source>
</evidence>
<feature type="region of interest" description="Disordered" evidence="1">
    <location>
        <begin position="1"/>
        <end position="45"/>
    </location>
</feature>
<feature type="compositionally biased region" description="Basic and acidic residues" evidence="1">
    <location>
        <begin position="14"/>
        <end position="27"/>
    </location>
</feature>
<evidence type="ECO:0000313" key="3">
    <source>
        <dbReference type="WBParaSite" id="L893_g7648.t1"/>
    </source>
</evidence>
<name>A0A1I8ANP1_9BILA</name>
<dbReference type="AlphaFoldDB" id="A0A1I8ANP1"/>
<dbReference type="WBParaSite" id="L893_g7648.t1">
    <property type="protein sequence ID" value="L893_g7648.t1"/>
    <property type="gene ID" value="L893_g7648"/>
</dbReference>
<reference evidence="3" key="1">
    <citation type="submission" date="2016-11" db="UniProtKB">
        <authorList>
            <consortium name="WormBaseParasite"/>
        </authorList>
    </citation>
    <scope>IDENTIFICATION</scope>
</reference>
<sequence>TEHLLPTAQGVDRQLAEQELRATEHAPRQRGGPHRPARLQAPQGD</sequence>
<organism evidence="2 3">
    <name type="scientific">Steinernema glaseri</name>
    <dbReference type="NCBI Taxonomy" id="37863"/>
    <lineage>
        <taxon>Eukaryota</taxon>
        <taxon>Metazoa</taxon>
        <taxon>Ecdysozoa</taxon>
        <taxon>Nematoda</taxon>
        <taxon>Chromadorea</taxon>
        <taxon>Rhabditida</taxon>
        <taxon>Tylenchina</taxon>
        <taxon>Panagrolaimomorpha</taxon>
        <taxon>Strongyloidoidea</taxon>
        <taxon>Steinernematidae</taxon>
        <taxon>Steinernema</taxon>
    </lineage>
</organism>